<dbReference type="SUPFAM" id="SSF51215">
    <property type="entry name" value="Regulatory protein AraC"/>
    <property type="match status" value="1"/>
</dbReference>
<dbReference type="Gene3D" id="1.10.10.60">
    <property type="entry name" value="Homeodomain-like"/>
    <property type="match status" value="2"/>
</dbReference>
<evidence type="ECO:0000313" key="6">
    <source>
        <dbReference type="EMBL" id="MCB6182872.1"/>
    </source>
</evidence>
<keyword evidence="1" id="KW-0805">Transcription regulation</keyword>
<dbReference type="InterPro" id="IPR009057">
    <property type="entry name" value="Homeodomain-like_sf"/>
</dbReference>
<gene>
    <name evidence="6" type="ORF">LIN78_04820</name>
</gene>
<dbReference type="InterPro" id="IPR003313">
    <property type="entry name" value="AraC-bd"/>
</dbReference>
<organism evidence="6 7">
    <name type="scientific">Leeia speluncae</name>
    <dbReference type="NCBI Taxonomy" id="2884804"/>
    <lineage>
        <taxon>Bacteria</taxon>
        <taxon>Pseudomonadati</taxon>
        <taxon>Pseudomonadota</taxon>
        <taxon>Betaproteobacteria</taxon>
        <taxon>Neisseriales</taxon>
        <taxon>Leeiaceae</taxon>
        <taxon>Leeia</taxon>
    </lineage>
</organism>
<reference evidence="6" key="1">
    <citation type="submission" date="2021-10" db="EMBL/GenBank/DDBJ databases">
        <title>The complete genome sequence of Leeia sp. TBRC 13508.</title>
        <authorList>
            <person name="Charoenyingcharoen P."/>
            <person name="Yukphan P."/>
        </authorList>
    </citation>
    <scope>NUCLEOTIDE SEQUENCE</scope>
    <source>
        <strain evidence="6">TBRC 13508</strain>
    </source>
</reference>
<dbReference type="InterPro" id="IPR018060">
    <property type="entry name" value="HTH_AraC"/>
</dbReference>
<evidence type="ECO:0000313" key="7">
    <source>
        <dbReference type="Proteomes" id="UP001165395"/>
    </source>
</evidence>
<dbReference type="PROSITE" id="PS00041">
    <property type="entry name" value="HTH_ARAC_FAMILY_1"/>
    <property type="match status" value="1"/>
</dbReference>
<dbReference type="SMART" id="SM00342">
    <property type="entry name" value="HTH_ARAC"/>
    <property type="match status" value="1"/>
</dbReference>
<dbReference type="PROSITE" id="PS01124">
    <property type="entry name" value="HTH_ARAC_FAMILY_2"/>
    <property type="match status" value="1"/>
</dbReference>
<dbReference type="Pfam" id="PF02311">
    <property type="entry name" value="AraC_binding"/>
    <property type="match status" value="1"/>
</dbReference>
<protein>
    <submittedName>
        <fullName evidence="6">AraC family transcriptional regulator</fullName>
    </submittedName>
</protein>
<keyword evidence="2" id="KW-0238">DNA-binding</keyword>
<dbReference type="InterPro" id="IPR037923">
    <property type="entry name" value="HTH-like"/>
</dbReference>
<feature type="domain" description="HTH araC/xylS-type" evidence="5">
    <location>
        <begin position="167"/>
        <end position="264"/>
    </location>
</feature>
<dbReference type="EMBL" id="JAJBZT010000002">
    <property type="protein sequence ID" value="MCB6182872.1"/>
    <property type="molecule type" value="Genomic_DNA"/>
</dbReference>
<evidence type="ECO:0000259" key="5">
    <source>
        <dbReference type="PROSITE" id="PS01124"/>
    </source>
</evidence>
<keyword evidence="3" id="KW-0010">Activator</keyword>
<dbReference type="InterPro" id="IPR018062">
    <property type="entry name" value="HTH_AraC-typ_CS"/>
</dbReference>
<evidence type="ECO:0000256" key="4">
    <source>
        <dbReference type="ARBA" id="ARBA00023163"/>
    </source>
</evidence>
<keyword evidence="4" id="KW-0804">Transcription</keyword>
<evidence type="ECO:0000256" key="3">
    <source>
        <dbReference type="ARBA" id="ARBA00023159"/>
    </source>
</evidence>
<accession>A0ABS8D3V3</accession>
<name>A0ABS8D3V3_9NEIS</name>
<dbReference type="Proteomes" id="UP001165395">
    <property type="component" value="Unassembled WGS sequence"/>
</dbReference>
<dbReference type="RefSeq" id="WP_227179039.1">
    <property type="nucleotide sequence ID" value="NZ_JAJBZT010000002.1"/>
</dbReference>
<dbReference type="PANTHER" id="PTHR46796">
    <property type="entry name" value="HTH-TYPE TRANSCRIPTIONAL ACTIVATOR RHAS-RELATED"/>
    <property type="match status" value="1"/>
</dbReference>
<sequence>MSIHSAAWYHNESLEVARLTARQGDAFPKHSHDEYVISASCMGYETVWLEGAQLEVLPGQVTCYNPDEMEASLYTGEIAQFVSVYLPKTLVADFINQAAIGSRHGLPLLRTPVSDSKTLFQSILMLETALRDADEANTALATHRLLSELFQPDNLKESHETPIHHLAGVIDWMQQQKHRTLTLDEIALISGIDKYQLTRAFNRHTGVSPIKFHQLLRINAAKQQLRRGESILDTALSLGFFDQSHLTNLFKKVTGITPAQYAVVAHST</sequence>
<comment type="caution">
    <text evidence="6">The sequence shown here is derived from an EMBL/GenBank/DDBJ whole genome shotgun (WGS) entry which is preliminary data.</text>
</comment>
<evidence type="ECO:0000256" key="2">
    <source>
        <dbReference type="ARBA" id="ARBA00023125"/>
    </source>
</evidence>
<dbReference type="InterPro" id="IPR050204">
    <property type="entry name" value="AraC_XylS_family_regulators"/>
</dbReference>
<evidence type="ECO:0000256" key="1">
    <source>
        <dbReference type="ARBA" id="ARBA00023015"/>
    </source>
</evidence>
<dbReference type="SUPFAM" id="SSF46689">
    <property type="entry name" value="Homeodomain-like"/>
    <property type="match status" value="2"/>
</dbReference>
<proteinExistence type="predicted"/>
<keyword evidence="7" id="KW-1185">Reference proteome</keyword>
<dbReference type="PANTHER" id="PTHR46796:SF12">
    <property type="entry name" value="HTH-TYPE DNA-BINDING TRANSCRIPTIONAL ACTIVATOR EUTR"/>
    <property type="match status" value="1"/>
</dbReference>
<dbReference type="Pfam" id="PF12833">
    <property type="entry name" value="HTH_18"/>
    <property type="match status" value="1"/>
</dbReference>